<sequence length="225" mass="24124">MNNKSRKYNVARGSILLAFTLLATAGCTNEGIPSAETSYESSGKQTNPYGTGDTPQKTYLQGKKYGDGPNAISSNPSGGDTSAESSGTKSNANPAGKWDAANPVMMGLKIGDSLTKVSERFGNADDIYSLQDESEKIEVHEYKGFAIGMNAKKTIQYIEVYDRSITTGLSGLGVEDKTDKVVKALGKPTSQNSYIISYQGNNSLLKFDLDPEHDQIVSIKLLAET</sequence>
<evidence type="ECO:0000313" key="3">
    <source>
        <dbReference type="EMBL" id="GLX68157.1"/>
    </source>
</evidence>
<gene>
    <name evidence="3" type="ORF">MU1_25020</name>
</gene>
<evidence type="ECO:0000313" key="4">
    <source>
        <dbReference type="Proteomes" id="UP001157114"/>
    </source>
</evidence>
<feature type="compositionally biased region" description="Polar residues" evidence="1">
    <location>
        <begin position="71"/>
        <end position="93"/>
    </location>
</feature>
<dbReference type="PROSITE" id="PS51257">
    <property type="entry name" value="PROKAR_LIPOPROTEIN"/>
    <property type="match status" value="1"/>
</dbReference>
<dbReference type="RefSeq" id="WP_284238908.1">
    <property type="nucleotide sequence ID" value="NZ_BSSQ01000011.1"/>
</dbReference>
<comment type="caution">
    <text evidence="3">The sequence shown here is derived from an EMBL/GenBank/DDBJ whole genome shotgun (WGS) entry which is preliminary data.</text>
</comment>
<feature type="compositionally biased region" description="Polar residues" evidence="1">
    <location>
        <begin position="35"/>
        <end position="59"/>
    </location>
</feature>
<dbReference type="Proteomes" id="UP001157114">
    <property type="component" value="Unassembled WGS sequence"/>
</dbReference>
<dbReference type="EMBL" id="BSSQ01000011">
    <property type="protein sequence ID" value="GLX68157.1"/>
    <property type="molecule type" value="Genomic_DNA"/>
</dbReference>
<evidence type="ECO:0000256" key="1">
    <source>
        <dbReference type="SAM" id="MobiDB-lite"/>
    </source>
</evidence>
<evidence type="ECO:0000256" key="2">
    <source>
        <dbReference type="SAM" id="SignalP"/>
    </source>
</evidence>
<reference evidence="3 4" key="1">
    <citation type="submission" date="2023-03" db="EMBL/GenBank/DDBJ databases">
        <title>Draft genome sequence of the bacteria which degrade cell wall of Tricholomamatutake.</title>
        <authorList>
            <person name="Konishi Y."/>
            <person name="Fukuta Y."/>
            <person name="Shirasaka N."/>
        </authorList>
    </citation>
    <scope>NUCLEOTIDE SEQUENCE [LARGE SCALE GENOMIC DNA]</scope>
    <source>
        <strain evidence="4">mu1</strain>
    </source>
</reference>
<protein>
    <recommendedName>
        <fullName evidence="5">DUF4309 domain-containing protein</fullName>
    </recommendedName>
</protein>
<keyword evidence="4" id="KW-1185">Reference proteome</keyword>
<evidence type="ECO:0008006" key="5">
    <source>
        <dbReference type="Google" id="ProtNLM"/>
    </source>
</evidence>
<feature type="region of interest" description="Disordered" evidence="1">
    <location>
        <begin position="30"/>
        <end position="98"/>
    </location>
</feature>
<proteinExistence type="predicted"/>
<feature type="chain" id="PRO_5045867331" description="DUF4309 domain-containing protein" evidence="2">
    <location>
        <begin position="26"/>
        <end position="225"/>
    </location>
</feature>
<keyword evidence="2" id="KW-0732">Signal</keyword>
<organism evidence="3 4">
    <name type="scientific">Paenibacillus glycanilyticus</name>
    <dbReference type="NCBI Taxonomy" id="126569"/>
    <lineage>
        <taxon>Bacteria</taxon>
        <taxon>Bacillati</taxon>
        <taxon>Bacillota</taxon>
        <taxon>Bacilli</taxon>
        <taxon>Bacillales</taxon>
        <taxon>Paenibacillaceae</taxon>
        <taxon>Paenibacillus</taxon>
    </lineage>
</organism>
<name>A0ABQ6GBY3_9BACL</name>
<feature type="signal peptide" evidence="2">
    <location>
        <begin position="1"/>
        <end position="25"/>
    </location>
</feature>
<accession>A0ABQ6GBY3</accession>